<organism evidence="11 12">
    <name type="scientific">Bigelowiella natans</name>
    <name type="common">Pedinomonas minutissima</name>
    <name type="synonym">Chlorarachnion sp. (strain CCMP621)</name>
    <dbReference type="NCBI Taxonomy" id="227086"/>
    <lineage>
        <taxon>Eukaryota</taxon>
        <taxon>Sar</taxon>
        <taxon>Rhizaria</taxon>
        <taxon>Cercozoa</taxon>
        <taxon>Chlorarachniophyceae</taxon>
        <taxon>Bigelowiella</taxon>
    </lineage>
</organism>
<dbReference type="GO" id="GO:0005681">
    <property type="term" value="C:spliceosomal complex"/>
    <property type="evidence" value="ECO:0007669"/>
    <property type="project" value="InterPro"/>
</dbReference>
<dbReference type="GO" id="GO:0005829">
    <property type="term" value="C:cytosol"/>
    <property type="evidence" value="ECO:0007669"/>
    <property type="project" value="UniProtKB-SubCell"/>
</dbReference>
<keyword evidence="6 9" id="KW-0508">mRNA splicing</keyword>
<dbReference type="Pfam" id="PF01423">
    <property type="entry name" value="LSM"/>
    <property type="match status" value="1"/>
</dbReference>
<dbReference type="SMART" id="SM00651">
    <property type="entry name" value="Sm"/>
    <property type="match status" value="1"/>
</dbReference>
<dbReference type="EMBL" id="DQ158858">
    <property type="protein sequence ID" value="ABA27361.1"/>
    <property type="molecule type" value="Genomic_DNA"/>
</dbReference>
<comment type="subcellular location">
    <subcellularLocation>
        <location evidence="2">Cytoplasm</location>
        <location evidence="2">Cytosol</location>
    </subcellularLocation>
    <subcellularLocation>
        <location evidence="1 9">Nucleus</location>
    </subcellularLocation>
</comment>
<dbReference type="AlphaFoldDB" id="Q3LW05"/>
<keyword evidence="8 9" id="KW-0687">Ribonucleoprotein</keyword>
<dbReference type="GO" id="GO:0000387">
    <property type="term" value="P:spliceosomal snRNP assembly"/>
    <property type="evidence" value="ECO:0007669"/>
    <property type="project" value="UniProtKB-UniRule"/>
</dbReference>
<evidence type="ECO:0000256" key="8">
    <source>
        <dbReference type="ARBA" id="ARBA00023274"/>
    </source>
</evidence>
<evidence type="ECO:0000256" key="3">
    <source>
        <dbReference type="ARBA" id="ARBA00008146"/>
    </source>
</evidence>
<dbReference type="PROSITE" id="PS52002">
    <property type="entry name" value="SM"/>
    <property type="match status" value="1"/>
</dbReference>
<dbReference type="InterPro" id="IPR034099">
    <property type="entry name" value="SmD3"/>
</dbReference>
<keyword evidence="7 9" id="KW-0539">Nucleus</keyword>
<evidence type="ECO:0000256" key="6">
    <source>
        <dbReference type="ARBA" id="ARBA00023187"/>
    </source>
</evidence>
<keyword evidence="4" id="KW-0963">Cytoplasm</keyword>
<evidence type="ECO:0000256" key="9">
    <source>
        <dbReference type="RuleBase" id="RU365050"/>
    </source>
</evidence>
<keyword evidence="5 9" id="KW-0507">mRNA processing</keyword>
<evidence type="ECO:0000256" key="1">
    <source>
        <dbReference type="ARBA" id="ARBA00004123"/>
    </source>
</evidence>
<dbReference type="InterPro" id="IPR001163">
    <property type="entry name" value="Sm_dom_euk/arc"/>
</dbReference>
<dbReference type="InterPro" id="IPR047575">
    <property type="entry name" value="Sm"/>
</dbReference>
<dbReference type="CDD" id="cd01721">
    <property type="entry name" value="Sm_D3"/>
    <property type="match status" value="1"/>
</dbReference>
<dbReference type="InterPro" id="IPR027141">
    <property type="entry name" value="LSm4/Sm_D1/D3"/>
</dbReference>
<evidence type="ECO:0000256" key="5">
    <source>
        <dbReference type="ARBA" id="ARBA00022664"/>
    </source>
</evidence>
<name>Q3LW05_BIGNA</name>
<comment type="similarity">
    <text evidence="3 9">Belongs to the snRNP core protein family.</text>
</comment>
<accession>Q3LW05</accession>
<evidence type="ECO:0000313" key="12">
    <source>
        <dbReference type="Proteomes" id="UP000243425"/>
    </source>
</evidence>
<dbReference type="SUPFAM" id="SSF50182">
    <property type="entry name" value="Sm-like ribonucleoproteins"/>
    <property type="match status" value="1"/>
</dbReference>
<evidence type="ECO:0000256" key="2">
    <source>
        <dbReference type="ARBA" id="ARBA00004514"/>
    </source>
</evidence>
<evidence type="ECO:0000259" key="10">
    <source>
        <dbReference type="PROSITE" id="PS52002"/>
    </source>
</evidence>
<gene>
    <name evidence="11" type="primary">snrnp SmD3</name>
</gene>
<dbReference type="PANTHER" id="PTHR23338">
    <property type="entry name" value="SMALL NUCLEAR RIBONUCLEOPROTEIN SM"/>
    <property type="match status" value="1"/>
</dbReference>
<keyword evidence="11" id="KW-0542">Nucleomorph</keyword>
<reference evidence="11 12" key="1">
    <citation type="journal article" date="2006" name="Proc. Natl. Acad. Sci. U.S.A.">
        <title>Complete nucleotide sequence of the chlorarachniophyte nucleomorph: nature's smallest nucleus.</title>
        <authorList>
            <person name="Gilson P.R."/>
            <person name="Su V."/>
            <person name="Slamovits C.H."/>
            <person name="Reith M.E."/>
            <person name="Keeling P.J."/>
            <person name="McFadden G.I."/>
        </authorList>
    </citation>
    <scope>NUCLEOTIDE SEQUENCE [LARGE SCALE GENOMIC DNA]</scope>
    <source>
        <strain evidence="12">CCMP621</strain>
    </source>
</reference>
<dbReference type="Gene3D" id="2.30.30.100">
    <property type="match status" value="1"/>
</dbReference>
<evidence type="ECO:0000313" key="11">
    <source>
        <dbReference type="EMBL" id="ABA27361.1"/>
    </source>
</evidence>
<evidence type="ECO:0000256" key="7">
    <source>
        <dbReference type="ARBA" id="ARBA00023242"/>
    </source>
</evidence>
<dbReference type="InterPro" id="IPR010920">
    <property type="entry name" value="LSM_dom_sf"/>
</dbReference>
<dbReference type="GO" id="GO:0003723">
    <property type="term" value="F:RNA binding"/>
    <property type="evidence" value="ECO:0007669"/>
    <property type="project" value="InterPro"/>
</dbReference>
<proteinExistence type="inferred from homology"/>
<sequence length="141" mass="16801">MSSTSKNVGIPLKLIHQAEKHQISVKLKDGKLLIGELMNSEDNWNLCLKKVIIKEKENKSSKSMLYFVRGNQITFIIIPEILKYSPLFYELRLKMTVKFIILEKYTKWSRNRRQIWSSKLDNKINTMEVIIHKSIKRRLYF</sequence>
<evidence type="ECO:0000256" key="4">
    <source>
        <dbReference type="ARBA" id="ARBA00022490"/>
    </source>
</evidence>
<protein>
    <recommendedName>
        <fullName evidence="9">Small nuclear ribonucleoprotein Sm D3</fullName>
        <shortName evidence="9">Sm-D3</shortName>
    </recommendedName>
    <alternativeName>
        <fullName evidence="9">snRNP core protein D3</fullName>
    </alternativeName>
</protein>
<dbReference type="Proteomes" id="UP000243425">
    <property type="component" value="Nucleomorph 3"/>
</dbReference>
<feature type="domain" description="Sm" evidence="10">
    <location>
        <begin position="10"/>
        <end position="82"/>
    </location>
</feature>
<geneLocation type="nucleomorph" evidence="11"/>